<dbReference type="InterPro" id="IPR043129">
    <property type="entry name" value="ATPase_NBD"/>
</dbReference>
<dbReference type="SMART" id="SM00268">
    <property type="entry name" value="ACTIN"/>
    <property type="match status" value="1"/>
</dbReference>
<dbReference type="SUPFAM" id="SSF53067">
    <property type="entry name" value="Actin-like ATPase domain"/>
    <property type="match status" value="1"/>
</dbReference>
<evidence type="ECO:0000256" key="1">
    <source>
        <dbReference type="RuleBase" id="RU000487"/>
    </source>
</evidence>
<protein>
    <submittedName>
        <fullName evidence="2">Uncharacterized protein</fullName>
    </submittedName>
</protein>
<organism evidence="2 3">
    <name type="scientific">Cordylochernes scorpioides</name>
    <dbReference type="NCBI Taxonomy" id="51811"/>
    <lineage>
        <taxon>Eukaryota</taxon>
        <taxon>Metazoa</taxon>
        <taxon>Ecdysozoa</taxon>
        <taxon>Arthropoda</taxon>
        <taxon>Chelicerata</taxon>
        <taxon>Arachnida</taxon>
        <taxon>Pseudoscorpiones</taxon>
        <taxon>Cheliferoidea</taxon>
        <taxon>Chernetidae</taxon>
        <taxon>Cordylochernes</taxon>
    </lineage>
</organism>
<name>A0ABY6L5G4_9ARAC</name>
<evidence type="ECO:0000313" key="3">
    <source>
        <dbReference type="Proteomes" id="UP001235939"/>
    </source>
</evidence>
<dbReference type="Gene3D" id="3.30.420.40">
    <property type="match status" value="2"/>
</dbReference>
<evidence type="ECO:0000313" key="2">
    <source>
        <dbReference type="EMBL" id="UYV76069.1"/>
    </source>
</evidence>
<dbReference type="InterPro" id="IPR004000">
    <property type="entry name" value="Actin"/>
</dbReference>
<dbReference type="Pfam" id="PF00022">
    <property type="entry name" value="Actin"/>
    <property type="match status" value="2"/>
</dbReference>
<dbReference type="EMBL" id="CP092875">
    <property type="protein sequence ID" value="UYV76069.1"/>
    <property type="molecule type" value="Genomic_DNA"/>
</dbReference>
<reference evidence="2 3" key="1">
    <citation type="submission" date="2022-01" db="EMBL/GenBank/DDBJ databases">
        <title>A chromosomal length assembly of Cordylochernes scorpioides.</title>
        <authorList>
            <person name="Zeh D."/>
            <person name="Zeh J."/>
        </authorList>
    </citation>
    <scope>NUCLEOTIDE SEQUENCE [LARGE SCALE GENOMIC DNA]</scope>
    <source>
        <strain evidence="2">IN4F17</strain>
        <tissue evidence="2">Whole Body</tissue>
    </source>
</reference>
<dbReference type="PANTHER" id="PTHR11937">
    <property type="entry name" value="ACTIN"/>
    <property type="match status" value="1"/>
</dbReference>
<sequence>MLLILYPWIRSPYRVAVESLGFRAVHVTSPAVLTLYNLGRTTGLLLDVGHGSTFCQAVFEGFSLPNVTARSPLGGLDLDDFLHRRLAPRVPFVLSNEEIRYIKEKWCYVPRGDAVVGKNWTLPDGKSVPMGELSGLCGEVVMNPMAVIGRDLPGLGELLQDCLRRADIDLRRPLASRVVLCGGTAWLPGLPIRLTRDLGLEARPAVVSSVAAWRGGSILAHSSAAFPAVTRADVAELGPQRALAQRGMLAS</sequence>
<comment type="similarity">
    <text evidence="1">Belongs to the actin family.</text>
</comment>
<keyword evidence="3" id="KW-1185">Reference proteome</keyword>
<accession>A0ABY6L5G4</accession>
<gene>
    <name evidence="2" type="ORF">LAZ67_13002392</name>
</gene>
<proteinExistence type="inferred from homology"/>
<dbReference type="Proteomes" id="UP001235939">
    <property type="component" value="Chromosome 13"/>
</dbReference>